<evidence type="ECO:0000256" key="5">
    <source>
        <dbReference type="ARBA" id="ARBA00022840"/>
    </source>
</evidence>
<dbReference type="GO" id="GO:0005524">
    <property type="term" value="F:ATP binding"/>
    <property type="evidence" value="ECO:0007669"/>
    <property type="project" value="UniProtKB-KW"/>
</dbReference>
<evidence type="ECO:0000313" key="13">
    <source>
        <dbReference type="Proteomes" id="UP000293433"/>
    </source>
</evidence>
<keyword evidence="6 9" id="KW-1133">Transmembrane helix</keyword>
<dbReference type="SMART" id="SM00382">
    <property type="entry name" value="AAA"/>
    <property type="match status" value="1"/>
</dbReference>
<feature type="transmembrane region" description="Helical" evidence="9">
    <location>
        <begin position="146"/>
        <end position="169"/>
    </location>
</feature>
<dbReference type="InterPro" id="IPR003439">
    <property type="entry name" value="ABC_transporter-like_ATP-bd"/>
</dbReference>
<comment type="caution">
    <text evidence="12">The sequence shown here is derived from an EMBL/GenBank/DDBJ whole genome shotgun (WGS) entry which is preliminary data.</text>
</comment>
<dbReference type="GO" id="GO:0140359">
    <property type="term" value="F:ABC-type transporter activity"/>
    <property type="evidence" value="ECO:0007669"/>
    <property type="project" value="InterPro"/>
</dbReference>
<accession>A0A4Q7LDV9</accession>
<evidence type="ECO:0000256" key="6">
    <source>
        <dbReference type="ARBA" id="ARBA00022989"/>
    </source>
</evidence>
<dbReference type="GO" id="GO:0005886">
    <property type="term" value="C:plasma membrane"/>
    <property type="evidence" value="ECO:0007669"/>
    <property type="project" value="UniProtKB-SubCell"/>
</dbReference>
<feature type="domain" description="ABC transporter" evidence="10">
    <location>
        <begin position="463"/>
        <end position="700"/>
    </location>
</feature>
<organism evidence="12 13">
    <name type="scientific">Sphaerotilus mobilis</name>
    <dbReference type="NCBI Taxonomy" id="47994"/>
    <lineage>
        <taxon>Bacteria</taxon>
        <taxon>Pseudomonadati</taxon>
        <taxon>Pseudomonadota</taxon>
        <taxon>Betaproteobacteria</taxon>
        <taxon>Burkholderiales</taxon>
        <taxon>Sphaerotilaceae</taxon>
        <taxon>Sphaerotilus</taxon>
    </lineage>
</organism>
<comment type="subcellular location">
    <subcellularLocation>
        <location evidence="1">Cell membrane</location>
        <topology evidence="1">Multi-pass membrane protein</topology>
    </subcellularLocation>
</comment>
<evidence type="ECO:0000256" key="3">
    <source>
        <dbReference type="ARBA" id="ARBA00022692"/>
    </source>
</evidence>
<evidence type="ECO:0000256" key="7">
    <source>
        <dbReference type="ARBA" id="ARBA00023136"/>
    </source>
</evidence>
<dbReference type="InterPro" id="IPR036640">
    <property type="entry name" value="ABC1_TM_sf"/>
</dbReference>
<dbReference type="GO" id="GO:0034040">
    <property type="term" value="F:ATPase-coupled lipid transmembrane transporter activity"/>
    <property type="evidence" value="ECO:0007669"/>
    <property type="project" value="TreeGrafter"/>
</dbReference>
<dbReference type="SUPFAM" id="SSF90123">
    <property type="entry name" value="ABC transporter transmembrane region"/>
    <property type="match status" value="1"/>
</dbReference>
<evidence type="ECO:0000256" key="4">
    <source>
        <dbReference type="ARBA" id="ARBA00022741"/>
    </source>
</evidence>
<dbReference type="InterPro" id="IPR039421">
    <property type="entry name" value="Type_1_exporter"/>
</dbReference>
<feature type="transmembrane region" description="Helical" evidence="9">
    <location>
        <begin position="287"/>
        <end position="303"/>
    </location>
</feature>
<dbReference type="PROSITE" id="PS50929">
    <property type="entry name" value="ABC_TM1F"/>
    <property type="match status" value="1"/>
</dbReference>
<dbReference type="InterPro" id="IPR027417">
    <property type="entry name" value="P-loop_NTPase"/>
</dbReference>
<evidence type="ECO:0000256" key="2">
    <source>
        <dbReference type="ARBA" id="ARBA00022475"/>
    </source>
</evidence>
<gene>
    <name evidence="12" type="ORF">EV685_3322</name>
</gene>
<keyword evidence="3 9" id="KW-0812">Transmembrane</keyword>
<dbReference type="OrthoDB" id="8554730at2"/>
<evidence type="ECO:0000256" key="8">
    <source>
        <dbReference type="SAM" id="MobiDB-lite"/>
    </source>
</evidence>
<keyword evidence="5 12" id="KW-0067">ATP-binding</keyword>
<name>A0A4Q7LDV9_9BURK</name>
<dbReference type="AlphaFoldDB" id="A0A4Q7LDV9"/>
<keyword evidence="4" id="KW-0547">Nucleotide-binding</keyword>
<evidence type="ECO:0000256" key="1">
    <source>
        <dbReference type="ARBA" id="ARBA00004651"/>
    </source>
</evidence>
<dbReference type="PANTHER" id="PTHR24221">
    <property type="entry name" value="ATP-BINDING CASSETTE SUB-FAMILY B"/>
    <property type="match status" value="1"/>
</dbReference>
<dbReference type="InterPro" id="IPR011527">
    <property type="entry name" value="ABC1_TM_dom"/>
</dbReference>
<evidence type="ECO:0000256" key="9">
    <source>
        <dbReference type="SAM" id="Phobius"/>
    </source>
</evidence>
<evidence type="ECO:0000259" key="11">
    <source>
        <dbReference type="PROSITE" id="PS50929"/>
    </source>
</evidence>
<evidence type="ECO:0000259" key="10">
    <source>
        <dbReference type="PROSITE" id="PS50893"/>
    </source>
</evidence>
<dbReference type="Gene3D" id="1.20.1560.10">
    <property type="entry name" value="ABC transporter type 1, transmembrane domain"/>
    <property type="match status" value="1"/>
</dbReference>
<proteinExistence type="predicted"/>
<dbReference type="Pfam" id="PF00005">
    <property type="entry name" value="ABC_tran"/>
    <property type="match status" value="1"/>
</dbReference>
<dbReference type="PANTHER" id="PTHR24221:SF248">
    <property type="entry name" value="ABC TRANSPORTER TRANSMEMBRANE REGION"/>
    <property type="match status" value="1"/>
</dbReference>
<keyword evidence="7 9" id="KW-0472">Membrane</keyword>
<feature type="region of interest" description="Disordered" evidence="8">
    <location>
        <begin position="698"/>
        <end position="722"/>
    </location>
</feature>
<keyword evidence="2" id="KW-1003">Cell membrane</keyword>
<feature type="transmembrane region" description="Helical" evidence="9">
    <location>
        <begin position="262"/>
        <end position="281"/>
    </location>
</feature>
<dbReference type="PROSITE" id="PS50893">
    <property type="entry name" value="ABC_TRANSPORTER_2"/>
    <property type="match status" value="1"/>
</dbReference>
<protein>
    <submittedName>
        <fullName evidence="12">ATP-binding cassette subfamily C protein LapB</fullName>
    </submittedName>
</protein>
<dbReference type="Proteomes" id="UP000293433">
    <property type="component" value="Unassembled WGS sequence"/>
</dbReference>
<feature type="domain" description="ABC transmembrane type-1" evidence="11">
    <location>
        <begin position="150"/>
        <end position="429"/>
    </location>
</feature>
<dbReference type="EMBL" id="SGWV01000011">
    <property type="protein sequence ID" value="RZS52133.1"/>
    <property type="molecule type" value="Genomic_DNA"/>
</dbReference>
<dbReference type="GO" id="GO:0016887">
    <property type="term" value="F:ATP hydrolysis activity"/>
    <property type="evidence" value="ECO:0007669"/>
    <property type="project" value="InterPro"/>
</dbReference>
<dbReference type="Pfam" id="PF00664">
    <property type="entry name" value="ABC_membrane"/>
    <property type="match status" value="1"/>
</dbReference>
<feature type="transmembrane region" description="Helical" evidence="9">
    <location>
        <begin position="181"/>
        <end position="201"/>
    </location>
</feature>
<sequence>MTTEHEALGATLGRWLQLKGHALPRGQIKNVLGRLAIPLPGSTDDWTALVAEAAIELDPGAHFVKLDGPDVAALPLLSRHDEHGWLVVLSRASQGLWLAQDASGKRLDLPLDGQPCLHRIVMDEGREGHASAAQLVREQFRNNRSVFIEAGLTSLLLTIVGLLVSFYSMQVYDRVIPSQGYQTLWVLSVGVIFSIVLEWFIKVARAHLIEPRLKEMDLNLSKAIFARMGAVRLDQRPPIVGTLASQLQGYEMIRGVLSASTLFLLFDLPMALIFVTVIAFIAGPMMAAVPLVLFPLATFAGLLQRRRMNRLVASSVDTGNRKTGLLVESIEGAETIKGLGAGWRFEGRWAGLVETNASQTLQIKHLTDATGYLAAAFQQIGYVAMVALGATLTIQGHITQGALIACSILSGRVMGPSAMIPGLLVQLAHAAAAMKGLDAVFKLKRDNDGVERPIVPGAVRGELRFEGVEFAYPGRNSVLNLAQLHLKAGERVAVIGPIGAGKSTLLGLASGQFKPSKGTVYLDGMDIAQLHAGWVASHIAYMPQTSWLSSGTLRDNLLLGQPDLGDEAVIDACRKTGLWRLIGQNAKGLELPISEGGRGLSGGQRQLVALTRHLVADKRIWLLDEPTSGMDEGMEQHCVGILAEALKAGQTMLLVTHRPALLALVERIVVIDPNSGGVLLDGPRDQVLAHLARARAPAANAQSAQSQQASQAPQVAAGSVPA</sequence>
<dbReference type="InterPro" id="IPR003593">
    <property type="entry name" value="AAA+_ATPase"/>
</dbReference>
<reference evidence="12 13" key="1">
    <citation type="submission" date="2019-02" db="EMBL/GenBank/DDBJ databases">
        <title>Genomic Encyclopedia of Type Strains, Phase IV (KMG-IV): sequencing the most valuable type-strain genomes for metagenomic binning, comparative biology and taxonomic classification.</title>
        <authorList>
            <person name="Goeker M."/>
        </authorList>
    </citation>
    <scope>NUCLEOTIDE SEQUENCE [LARGE SCALE GENOMIC DNA]</scope>
    <source>
        <strain evidence="12 13">DSM 10617</strain>
    </source>
</reference>
<keyword evidence="13" id="KW-1185">Reference proteome</keyword>
<dbReference type="SUPFAM" id="SSF52540">
    <property type="entry name" value="P-loop containing nucleoside triphosphate hydrolases"/>
    <property type="match status" value="1"/>
</dbReference>
<dbReference type="Gene3D" id="3.40.50.300">
    <property type="entry name" value="P-loop containing nucleotide triphosphate hydrolases"/>
    <property type="match status" value="1"/>
</dbReference>
<evidence type="ECO:0000313" key="12">
    <source>
        <dbReference type="EMBL" id="RZS52133.1"/>
    </source>
</evidence>
<dbReference type="RefSeq" id="WP_130483136.1">
    <property type="nucleotide sequence ID" value="NZ_SGWV01000011.1"/>
</dbReference>